<evidence type="ECO:0000256" key="1">
    <source>
        <dbReference type="SAM" id="MobiDB-lite"/>
    </source>
</evidence>
<protein>
    <submittedName>
        <fullName evidence="2">Uncharacterized protein</fullName>
    </submittedName>
</protein>
<dbReference type="AlphaFoldDB" id="A0A3D8QUD7"/>
<organism evidence="2 3">
    <name type="scientific">Coleophoma crateriformis</name>
    <dbReference type="NCBI Taxonomy" id="565419"/>
    <lineage>
        <taxon>Eukaryota</taxon>
        <taxon>Fungi</taxon>
        <taxon>Dikarya</taxon>
        <taxon>Ascomycota</taxon>
        <taxon>Pezizomycotina</taxon>
        <taxon>Leotiomycetes</taxon>
        <taxon>Helotiales</taxon>
        <taxon>Dermateaceae</taxon>
        <taxon>Coleophoma</taxon>
    </lineage>
</organism>
<dbReference type="EMBL" id="PDLN01000015">
    <property type="protein sequence ID" value="RDW65270.1"/>
    <property type="molecule type" value="Genomic_DNA"/>
</dbReference>
<feature type="compositionally biased region" description="Polar residues" evidence="1">
    <location>
        <begin position="19"/>
        <end position="31"/>
    </location>
</feature>
<proteinExistence type="predicted"/>
<keyword evidence="3" id="KW-1185">Reference proteome</keyword>
<feature type="region of interest" description="Disordered" evidence="1">
    <location>
        <begin position="19"/>
        <end position="44"/>
    </location>
</feature>
<name>A0A3D8QUD7_9HELO</name>
<accession>A0A3D8QUD7</accession>
<dbReference type="Proteomes" id="UP000256328">
    <property type="component" value="Unassembled WGS sequence"/>
</dbReference>
<gene>
    <name evidence="2" type="ORF">BP5796_09962</name>
</gene>
<comment type="caution">
    <text evidence="2">The sequence shown here is derived from an EMBL/GenBank/DDBJ whole genome shotgun (WGS) entry which is preliminary data.</text>
</comment>
<evidence type="ECO:0000313" key="2">
    <source>
        <dbReference type="EMBL" id="RDW65270.1"/>
    </source>
</evidence>
<dbReference type="OrthoDB" id="3921745at2759"/>
<sequence length="426" mass="48609">MHIRLLLNKTHPVSIGSLLNNPEDSSHSEANIQGLVSPPSSPTWQSQLQGFSSLALSDKQSTPSTTSTVRPNCVIKPVKEERKASIHRAVSPPSSPTWQSQLQGFSSLALRDTGSTSSITSLVRPNCIIKPVKEERKASIHRRVSPPSSPTWQAQLQGFSLLTLSDIKSTLSTTSSVRPNRVTKPVKKERKRPLRKHSKYGPLQCLTPPPEDAVELQLQLASFVEKHHGLPRKDIVRAFVDILDSFGARKAGKRVGPSETENWQERSNRPYTEEQVDAIIYLMRDLHIRHKHAPFLFQALWPKAKASSPSSLNSRLYRADYFFPRFEDDVPVTENGRQVWVRVMAKEAKVRFKDSKIEGNTLLLKHPERVGMYDFILPEDKEKCEQCITMNPRLRKRCDLRSNLEEERILRETVLQQNAYRQQWFE</sequence>
<reference evidence="2 3" key="1">
    <citation type="journal article" date="2018" name="IMA Fungus">
        <title>IMA Genome-F 9: Draft genome sequence of Annulohypoxylon stygium, Aspergillus mulundensis, Berkeleyomyces basicola (syn. Thielaviopsis basicola), Ceratocystis smalleyi, two Cercospora beticola strains, Coleophoma cylindrospora, Fusarium fracticaudum, Phialophora cf. hyalina, and Morchella septimelata.</title>
        <authorList>
            <person name="Wingfield B.D."/>
            <person name="Bills G.F."/>
            <person name="Dong Y."/>
            <person name="Huang W."/>
            <person name="Nel W.J."/>
            <person name="Swalarsk-Parry B.S."/>
            <person name="Vaghefi N."/>
            <person name="Wilken P.M."/>
            <person name="An Z."/>
            <person name="de Beer Z.W."/>
            <person name="De Vos L."/>
            <person name="Chen L."/>
            <person name="Duong T.A."/>
            <person name="Gao Y."/>
            <person name="Hammerbacher A."/>
            <person name="Kikkert J.R."/>
            <person name="Li Y."/>
            <person name="Li H."/>
            <person name="Li K."/>
            <person name="Li Q."/>
            <person name="Liu X."/>
            <person name="Ma X."/>
            <person name="Naidoo K."/>
            <person name="Pethybridge S.J."/>
            <person name="Sun J."/>
            <person name="Steenkamp E.T."/>
            <person name="van der Nest M.A."/>
            <person name="van Wyk S."/>
            <person name="Wingfield M.J."/>
            <person name="Xiong C."/>
            <person name="Yue Q."/>
            <person name="Zhang X."/>
        </authorList>
    </citation>
    <scope>NUCLEOTIDE SEQUENCE [LARGE SCALE GENOMIC DNA]</scope>
    <source>
        <strain evidence="2 3">BP5796</strain>
    </source>
</reference>
<feature type="compositionally biased region" description="Basic residues" evidence="1">
    <location>
        <begin position="184"/>
        <end position="199"/>
    </location>
</feature>
<feature type="region of interest" description="Disordered" evidence="1">
    <location>
        <begin position="173"/>
        <end position="206"/>
    </location>
</feature>
<evidence type="ECO:0000313" key="3">
    <source>
        <dbReference type="Proteomes" id="UP000256328"/>
    </source>
</evidence>